<name>M1P4R9_DESSD</name>
<dbReference type="GO" id="GO:0000155">
    <property type="term" value="F:phosphorelay sensor kinase activity"/>
    <property type="evidence" value="ECO:0007669"/>
    <property type="project" value="InterPro"/>
</dbReference>
<dbReference type="CDD" id="cd00082">
    <property type="entry name" value="HisKA"/>
    <property type="match status" value="1"/>
</dbReference>
<dbReference type="Pfam" id="PF02518">
    <property type="entry name" value="HATPase_c"/>
    <property type="match status" value="1"/>
</dbReference>
<dbReference type="InterPro" id="IPR029150">
    <property type="entry name" value="dCache_3"/>
</dbReference>
<gene>
    <name evidence="10" type="ordered locus">UWK_00115</name>
</gene>
<dbReference type="InterPro" id="IPR003594">
    <property type="entry name" value="HATPase_dom"/>
</dbReference>
<evidence type="ECO:0000313" key="10">
    <source>
        <dbReference type="EMBL" id="AGF76702.1"/>
    </source>
</evidence>
<dbReference type="InterPro" id="IPR036890">
    <property type="entry name" value="HATPase_C_sf"/>
</dbReference>
<dbReference type="eggNOG" id="COG4191">
    <property type="taxonomic scope" value="Bacteria"/>
</dbReference>
<dbReference type="Proteomes" id="UP000011721">
    <property type="component" value="Chromosome"/>
</dbReference>
<dbReference type="PROSITE" id="PS50109">
    <property type="entry name" value="HIS_KIN"/>
    <property type="match status" value="1"/>
</dbReference>
<dbReference type="InterPro" id="IPR005467">
    <property type="entry name" value="His_kinase_dom"/>
</dbReference>
<dbReference type="InterPro" id="IPR003661">
    <property type="entry name" value="HisK_dim/P_dom"/>
</dbReference>
<dbReference type="STRING" id="1167006.UWK_00115"/>
<feature type="domain" description="Response regulatory" evidence="7">
    <location>
        <begin position="750"/>
        <end position="866"/>
    </location>
</feature>
<dbReference type="PRINTS" id="PR00344">
    <property type="entry name" value="BCTRLSENSOR"/>
</dbReference>
<dbReference type="HOGENOM" id="CLU_000445_114_51_7"/>
<dbReference type="SUPFAM" id="SSF55874">
    <property type="entry name" value="ATPase domain of HSP90 chaperone/DNA topoisomerase II/histidine kinase"/>
    <property type="match status" value="1"/>
</dbReference>
<evidence type="ECO:0000256" key="3">
    <source>
        <dbReference type="ARBA" id="ARBA00022553"/>
    </source>
</evidence>
<dbReference type="InterPro" id="IPR036097">
    <property type="entry name" value="HisK_dim/P_sf"/>
</dbReference>
<dbReference type="SMART" id="SM00448">
    <property type="entry name" value="REC"/>
    <property type="match status" value="1"/>
</dbReference>
<keyword evidence="3 4" id="KW-0597">Phosphoprotein</keyword>
<feature type="domain" description="PAC" evidence="9">
    <location>
        <begin position="440"/>
        <end position="492"/>
    </location>
</feature>
<dbReference type="CDD" id="cd00130">
    <property type="entry name" value="PAS"/>
    <property type="match status" value="1"/>
</dbReference>
<feature type="transmembrane region" description="Helical" evidence="5">
    <location>
        <begin position="320"/>
        <end position="341"/>
    </location>
</feature>
<keyword evidence="5" id="KW-0812">Transmembrane</keyword>
<dbReference type="InterPro" id="IPR004358">
    <property type="entry name" value="Sig_transdc_His_kin-like_C"/>
</dbReference>
<keyword evidence="11" id="KW-1185">Reference proteome</keyword>
<dbReference type="KEGG" id="dsf:UWK_00115"/>
<dbReference type="PROSITE" id="PS50112">
    <property type="entry name" value="PAS"/>
    <property type="match status" value="1"/>
</dbReference>
<feature type="modified residue" description="4-aspartylphosphate" evidence="4">
    <location>
        <position position="801"/>
    </location>
</feature>
<dbReference type="Gene3D" id="3.30.450.20">
    <property type="entry name" value="PAS domain"/>
    <property type="match status" value="1"/>
</dbReference>
<evidence type="ECO:0000256" key="2">
    <source>
        <dbReference type="ARBA" id="ARBA00012438"/>
    </source>
</evidence>
<feature type="domain" description="PAS" evidence="8">
    <location>
        <begin position="370"/>
        <end position="414"/>
    </location>
</feature>
<dbReference type="InterPro" id="IPR001789">
    <property type="entry name" value="Sig_transdc_resp-reg_receiver"/>
</dbReference>
<dbReference type="SUPFAM" id="SSF55785">
    <property type="entry name" value="PYP-like sensor domain (PAS domain)"/>
    <property type="match status" value="1"/>
</dbReference>
<evidence type="ECO:0000259" key="9">
    <source>
        <dbReference type="PROSITE" id="PS50113"/>
    </source>
</evidence>
<dbReference type="AlphaFoldDB" id="M1P4R9"/>
<organism evidence="10 11">
    <name type="scientific">Desulfocapsa sulfexigens (strain DSM 10523 / SB164P1)</name>
    <dbReference type="NCBI Taxonomy" id="1167006"/>
    <lineage>
        <taxon>Bacteria</taxon>
        <taxon>Pseudomonadati</taxon>
        <taxon>Thermodesulfobacteriota</taxon>
        <taxon>Desulfobulbia</taxon>
        <taxon>Desulfobulbales</taxon>
        <taxon>Desulfocapsaceae</taxon>
        <taxon>Desulfocapsa</taxon>
    </lineage>
</organism>
<dbReference type="Pfam" id="PF00072">
    <property type="entry name" value="Response_reg"/>
    <property type="match status" value="1"/>
</dbReference>
<dbReference type="SUPFAM" id="SSF52172">
    <property type="entry name" value="CheY-like"/>
    <property type="match status" value="1"/>
</dbReference>
<evidence type="ECO:0000256" key="5">
    <source>
        <dbReference type="SAM" id="Phobius"/>
    </source>
</evidence>
<dbReference type="SUPFAM" id="SSF47384">
    <property type="entry name" value="Homodimeric domain of signal transducing histidine kinase"/>
    <property type="match status" value="1"/>
</dbReference>
<evidence type="ECO:0000259" key="6">
    <source>
        <dbReference type="PROSITE" id="PS50109"/>
    </source>
</evidence>
<reference evidence="11" key="1">
    <citation type="journal article" date="2013" name="Stand. Genomic Sci.">
        <title>Complete genome sequence of Desulfocapsa sulfexigens, a marine deltaproteobacterium specialized in disproportionating inorganic sulfur compounds.</title>
        <authorList>
            <person name="Finster K.W."/>
            <person name="Kjeldsen K.U."/>
            <person name="Kube M."/>
            <person name="Reinhardt R."/>
            <person name="Mussmann M."/>
            <person name="Amann R."/>
            <person name="Schreiber L."/>
        </authorList>
    </citation>
    <scope>NUCLEOTIDE SEQUENCE [LARGE SCALE GENOMIC DNA]</scope>
    <source>
        <strain evidence="11">DSM 10523 / SB164P1</strain>
    </source>
</reference>
<evidence type="ECO:0000256" key="4">
    <source>
        <dbReference type="PROSITE-ProRule" id="PRU00169"/>
    </source>
</evidence>
<dbReference type="NCBIfam" id="TIGR00229">
    <property type="entry name" value="sensory_box"/>
    <property type="match status" value="1"/>
</dbReference>
<dbReference type="InterPro" id="IPR013656">
    <property type="entry name" value="PAS_4"/>
</dbReference>
<dbReference type="InterPro" id="IPR035965">
    <property type="entry name" value="PAS-like_dom_sf"/>
</dbReference>
<dbReference type="PANTHER" id="PTHR43065">
    <property type="entry name" value="SENSOR HISTIDINE KINASE"/>
    <property type="match status" value="1"/>
</dbReference>
<comment type="catalytic activity">
    <reaction evidence="1">
        <text>ATP + protein L-histidine = ADP + protein N-phospho-L-histidine.</text>
        <dbReference type="EC" id="2.7.13.3"/>
    </reaction>
</comment>
<evidence type="ECO:0000259" key="8">
    <source>
        <dbReference type="PROSITE" id="PS50112"/>
    </source>
</evidence>
<proteinExistence type="predicted"/>
<evidence type="ECO:0000256" key="1">
    <source>
        <dbReference type="ARBA" id="ARBA00000085"/>
    </source>
</evidence>
<dbReference type="Gene3D" id="3.40.50.2300">
    <property type="match status" value="1"/>
</dbReference>
<dbReference type="SMART" id="SM00388">
    <property type="entry name" value="HisKA"/>
    <property type="match status" value="1"/>
</dbReference>
<dbReference type="OrthoDB" id="5487437at2"/>
<dbReference type="Gene3D" id="3.30.565.10">
    <property type="entry name" value="Histidine kinase-like ATPase, C-terminal domain"/>
    <property type="match status" value="1"/>
</dbReference>
<dbReference type="EMBL" id="CP003985">
    <property type="protein sequence ID" value="AGF76702.1"/>
    <property type="molecule type" value="Genomic_DNA"/>
</dbReference>
<dbReference type="Pfam" id="PF08448">
    <property type="entry name" value="PAS_4"/>
    <property type="match status" value="1"/>
</dbReference>
<dbReference type="RefSeq" id="WP_015402401.1">
    <property type="nucleotide sequence ID" value="NC_020304.1"/>
</dbReference>
<dbReference type="CDD" id="cd00156">
    <property type="entry name" value="REC"/>
    <property type="match status" value="1"/>
</dbReference>
<dbReference type="InterPro" id="IPR000700">
    <property type="entry name" value="PAS-assoc_C"/>
</dbReference>
<feature type="domain" description="Histidine kinase" evidence="6">
    <location>
        <begin position="505"/>
        <end position="729"/>
    </location>
</feature>
<dbReference type="InterPro" id="IPR011006">
    <property type="entry name" value="CheY-like_superfamily"/>
</dbReference>
<dbReference type="PROSITE" id="PS50113">
    <property type="entry name" value="PAC"/>
    <property type="match status" value="1"/>
</dbReference>
<dbReference type="PROSITE" id="PS50110">
    <property type="entry name" value="RESPONSE_REGULATORY"/>
    <property type="match status" value="1"/>
</dbReference>
<dbReference type="Pfam" id="PF00512">
    <property type="entry name" value="HisKA"/>
    <property type="match status" value="1"/>
</dbReference>
<dbReference type="eggNOG" id="COG0745">
    <property type="taxonomic scope" value="Bacteria"/>
</dbReference>
<dbReference type="SMART" id="SM00387">
    <property type="entry name" value="HATPase_c"/>
    <property type="match status" value="1"/>
</dbReference>
<dbReference type="Gene3D" id="1.10.287.130">
    <property type="match status" value="1"/>
</dbReference>
<dbReference type="Pfam" id="PF14827">
    <property type="entry name" value="dCache_3"/>
    <property type="match status" value="1"/>
</dbReference>
<keyword evidence="5" id="KW-1133">Transmembrane helix</keyword>
<sequence length="873" mass="98615">MKIKNIRIKAVLLLVFAVLAALLYFLLDRTREQSQQQHLQLISKNYQDAYNTIYAQHKQLAEHIRFSLMERFEIHDFYQKLSQADEEQKNLLREELRSRIQHRYLYLNKEMKVKQLHFHLLNNESFLRVHRPIKFGDDLTNIRETVVYMNKNHLAIDGFEIGRAAGGYRFVFPITAVDKSHLGSFEISFSPEVLTSTLMKQYDVLSNFYIREDIATRKVFPGEVKTLYKSSHHKGFMYDNNVLAVLKKVSSRKMKDLEPSGEIVAAIHANVHTHKITSLYDPSIDMVFTAIPVLNPVTKEMVAFLTVRSHSPVFVQNAKYYRIVLGLSLFLVALVLFIFYLQYSRREILAQLNSSLEEQVIERTKQLQRSKDEWEKTFDAIPDIITLQDRNMKIVRANRAAFDCFGLTPQELLGTCCHNLFKCKSKPCRDCPGMASFTDYQKHHAIIEHEHLQKVFQVTSAPLRDPDHEVQYIVNVAQDITEKIKLEKELTQAQKMEAIGTLAGGVAHDFNNILAAILGYAEIIKPRMPVGSDEERYLGRMIDAGNRAAELVKQILTFSRSNSHKREPLRIDLIVNESLKMLRSSLPTTIDIVTRIDPNCGLVLADSTNIHQVVINLCTNASHAIGKKNGSLEVGLSRIEMGPEQLVGKSGIAAGSFVVLSVRDSGEGMDEATMERIFEPYFTTKKQGSGTGLGLAVTHGIVKKCKGFITVGSEPGEGTVFHVFLPRVTEDTEVAQNTIEAGALPRGDERILVVDDEWDLVEILGDLLTGLGYTVTKETSGSKALERFRAEPQSFDLLITDQTMPGLTGDELSRAVLQIRPDLPIILCTGYTESLSPEEAFDLGIKKYILKPLSERDVAETVRCVLDGQVTLE</sequence>
<keyword evidence="5" id="KW-0472">Membrane</keyword>
<dbReference type="EC" id="2.7.13.3" evidence="2"/>
<dbReference type="PANTHER" id="PTHR43065:SF42">
    <property type="entry name" value="TWO-COMPONENT SENSOR PPRA"/>
    <property type="match status" value="1"/>
</dbReference>
<evidence type="ECO:0000313" key="11">
    <source>
        <dbReference type="Proteomes" id="UP000011721"/>
    </source>
</evidence>
<evidence type="ECO:0000259" key="7">
    <source>
        <dbReference type="PROSITE" id="PS50110"/>
    </source>
</evidence>
<dbReference type="InterPro" id="IPR000014">
    <property type="entry name" value="PAS"/>
</dbReference>
<accession>M1P4R9</accession>
<protein>
    <recommendedName>
        <fullName evidence="2">histidine kinase</fullName>
        <ecNumber evidence="2">2.7.13.3</ecNumber>
    </recommendedName>
</protein>